<dbReference type="Gene3D" id="3.30.40.10">
    <property type="entry name" value="Zinc/RING finger domain, C3HC4 (zinc finger)"/>
    <property type="match status" value="1"/>
</dbReference>
<feature type="region of interest" description="Disordered" evidence="8">
    <location>
        <begin position="120"/>
        <end position="145"/>
    </location>
</feature>
<dbReference type="InterPro" id="IPR001841">
    <property type="entry name" value="Znf_RING"/>
</dbReference>
<dbReference type="PANTHER" id="PTHR46539">
    <property type="entry name" value="E3 UBIQUITIN-PROTEIN LIGASE ATL42"/>
    <property type="match status" value="1"/>
</dbReference>
<sequence length="411" mass="45499">CELNHLENIPTQRLDLEGPIIFWPGDLYNTTEQWFAYINCSTNSTSNDMITAQGNGSAAIILYNDTDICTYPTSLTNINIPVFSEKFTRCYSALSSSIQEIDQPPTAIIRGGGRNGTHYDGYGGPYSSKGSTVSDNSNTSTNDNSAQPYQTAMVVLYTISGVVLGLFFLVVITNVVINRVRSQQDSGIISNNDSGQGQKHVGIAKAVLESFPVYLFSLRNNSDVNKDLENGKDIKDIESKEMQTDDKNDIPLKELSQETNQKDETPQLSEVEGDESLKNDNQNLSNSDNNQSTPENSVPVIPPPISNKVTEEQLTCPICLGDFESGEELRILPCHHQYHTEEASTSLNEGSSSLASTSQNETDTTSSHSSHVFPHFRWVKYLTSARRARSERRRNRRPRNGHSGNTNQNES</sequence>
<evidence type="ECO:0000256" key="1">
    <source>
        <dbReference type="ARBA" id="ARBA00004370"/>
    </source>
</evidence>
<evidence type="ECO:0000256" key="9">
    <source>
        <dbReference type="SAM" id="Phobius"/>
    </source>
</evidence>
<dbReference type="GO" id="GO:0008270">
    <property type="term" value="F:zinc ion binding"/>
    <property type="evidence" value="ECO:0007669"/>
    <property type="project" value="UniProtKB-KW"/>
</dbReference>
<feature type="compositionally biased region" description="Low complexity" evidence="8">
    <location>
        <begin position="134"/>
        <end position="145"/>
    </location>
</feature>
<keyword evidence="5" id="KW-0862">Zinc</keyword>
<evidence type="ECO:0000259" key="10">
    <source>
        <dbReference type="Pfam" id="PF17123"/>
    </source>
</evidence>
<evidence type="ECO:0000256" key="3">
    <source>
        <dbReference type="ARBA" id="ARBA00022723"/>
    </source>
</evidence>
<keyword evidence="4" id="KW-0863">Zinc-finger</keyword>
<name>A0A9N9K0A5_9GLOM</name>
<dbReference type="AlphaFoldDB" id="A0A9N9K0A5"/>
<keyword evidence="7 9" id="KW-0472">Membrane</keyword>
<feature type="compositionally biased region" description="Low complexity" evidence="8">
    <location>
        <begin position="279"/>
        <end position="292"/>
    </location>
</feature>
<feature type="region of interest" description="Disordered" evidence="8">
    <location>
        <begin position="384"/>
        <end position="411"/>
    </location>
</feature>
<comment type="subcellular location">
    <subcellularLocation>
        <location evidence="1">Membrane</location>
    </subcellularLocation>
</comment>
<dbReference type="SUPFAM" id="SSF57850">
    <property type="entry name" value="RING/U-box"/>
    <property type="match status" value="1"/>
</dbReference>
<comment type="caution">
    <text evidence="11">The sequence shown here is derived from an EMBL/GenBank/DDBJ whole genome shotgun (WGS) entry which is preliminary data.</text>
</comment>
<feature type="compositionally biased region" description="Basic residues" evidence="8">
    <location>
        <begin position="386"/>
        <end position="400"/>
    </location>
</feature>
<evidence type="ECO:0000256" key="4">
    <source>
        <dbReference type="ARBA" id="ARBA00022771"/>
    </source>
</evidence>
<dbReference type="Pfam" id="PF17123">
    <property type="entry name" value="zf-RING_11"/>
    <property type="match status" value="1"/>
</dbReference>
<dbReference type="EMBL" id="CAJVPY010039267">
    <property type="protein sequence ID" value="CAG8804717.1"/>
    <property type="molecule type" value="Genomic_DNA"/>
</dbReference>
<feature type="compositionally biased region" description="Polar residues" evidence="8">
    <location>
        <begin position="402"/>
        <end position="411"/>
    </location>
</feature>
<dbReference type="OrthoDB" id="8062037at2759"/>
<keyword evidence="2 9" id="KW-0812">Transmembrane</keyword>
<evidence type="ECO:0000256" key="6">
    <source>
        <dbReference type="ARBA" id="ARBA00022989"/>
    </source>
</evidence>
<protein>
    <submittedName>
        <fullName evidence="11">20635_t:CDS:1</fullName>
    </submittedName>
</protein>
<dbReference type="GO" id="GO:0016020">
    <property type="term" value="C:membrane"/>
    <property type="evidence" value="ECO:0007669"/>
    <property type="project" value="UniProtKB-SubCell"/>
</dbReference>
<feature type="non-terminal residue" evidence="11">
    <location>
        <position position="411"/>
    </location>
</feature>
<evidence type="ECO:0000256" key="7">
    <source>
        <dbReference type="ARBA" id="ARBA00023136"/>
    </source>
</evidence>
<evidence type="ECO:0000313" key="11">
    <source>
        <dbReference type="EMBL" id="CAG8804717.1"/>
    </source>
</evidence>
<dbReference type="InterPro" id="IPR013083">
    <property type="entry name" value="Znf_RING/FYVE/PHD"/>
</dbReference>
<evidence type="ECO:0000256" key="8">
    <source>
        <dbReference type="SAM" id="MobiDB-lite"/>
    </source>
</evidence>
<feature type="region of interest" description="Disordered" evidence="8">
    <location>
        <begin position="235"/>
        <end position="305"/>
    </location>
</feature>
<feature type="region of interest" description="Disordered" evidence="8">
    <location>
        <begin position="343"/>
        <end position="372"/>
    </location>
</feature>
<dbReference type="Proteomes" id="UP000789405">
    <property type="component" value="Unassembled WGS sequence"/>
</dbReference>
<gene>
    <name evidence="11" type="ORF">DERYTH_LOCUS24157</name>
</gene>
<evidence type="ECO:0000256" key="2">
    <source>
        <dbReference type="ARBA" id="ARBA00022692"/>
    </source>
</evidence>
<accession>A0A9N9K0A5</accession>
<feature type="compositionally biased region" description="Polar residues" evidence="8">
    <location>
        <begin position="343"/>
        <end position="370"/>
    </location>
</feature>
<reference evidence="11" key="1">
    <citation type="submission" date="2021-06" db="EMBL/GenBank/DDBJ databases">
        <authorList>
            <person name="Kallberg Y."/>
            <person name="Tangrot J."/>
            <person name="Rosling A."/>
        </authorList>
    </citation>
    <scope>NUCLEOTIDE SEQUENCE</scope>
    <source>
        <strain evidence="11">MA453B</strain>
    </source>
</reference>
<organism evidence="11 12">
    <name type="scientific">Dentiscutata erythropus</name>
    <dbReference type="NCBI Taxonomy" id="1348616"/>
    <lineage>
        <taxon>Eukaryota</taxon>
        <taxon>Fungi</taxon>
        <taxon>Fungi incertae sedis</taxon>
        <taxon>Mucoromycota</taxon>
        <taxon>Glomeromycotina</taxon>
        <taxon>Glomeromycetes</taxon>
        <taxon>Diversisporales</taxon>
        <taxon>Gigasporaceae</taxon>
        <taxon>Dentiscutata</taxon>
    </lineage>
</organism>
<proteinExistence type="predicted"/>
<feature type="domain" description="RING-type" evidence="10">
    <location>
        <begin position="316"/>
        <end position="340"/>
    </location>
</feature>
<keyword evidence="6 9" id="KW-1133">Transmembrane helix</keyword>
<keyword evidence="3" id="KW-0479">Metal-binding</keyword>
<dbReference type="PANTHER" id="PTHR46539:SF1">
    <property type="entry name" value="E3 UBIQUITIN-PROTEIN LIGASE ATL42"/>
    <property type="match status" value="1"/>
</dbReference>
<keyword evidence="12" id="KW-1185">Reference proteome</keyword>
<evidence type="ECO:0000313" key="12">
    <source>
        <dbReference type="Proteomes" id="UP000789405"/>
    </source>
</evidence>
<feature type="transmembrane region" description="Helical" evidence="9">
    <location>
        <begin position="154"/>
        <end position="177"/>
    </location>
</feature>
<evidence type="ECO:0000256" key="5">
    <source>
        <dbReference type="ARBA" id="ARBA00022833"/>
    </source>
</evidence>
<feature type="compositionally biased region" description="Basic and acidic residues" evidence="8">
    <location>
        <begin position="235"/>
        <end position="265"/>
    </location>
</feature>